<keyword evidence="3" id="KW-1185">Reference proteome</keyword>
<protein>
    <recommendedName>
        <fullName evidence="1">Methyltransferase domain-containing protein</fullName>
    </recommendedName>
</protein>
<proteinExistence type="predicted"/>
<dbReference type="Gene3D" id="3.40.50.150">
    <property type="entry name" value="Vaccinia Virus protein VP39"/>
    <property type="match status" value="1"/>
</dbReference>
<dbReference type="InterPro" id="IPR041698">
    <property type="entry name" value="Methyltransf_25"/>
</dbReference>
<comment type="caution">
    <text evidence="2">The sequence shown here is derived from an EMBL/GenBank/DDBJ whole genome shotgun (WGS) entry which is preliminary data.</text>
</comment>
<dbReference type="RefSeq" id="WP_174704628.1">
    <property type="nucleotide sequence ID" value="NZ_BMHF01000008.1"/>
</dbReference>
<evidence type="ECO:0000313" key="3">
    <source>
        <dbReference type="Proteomes" id="UP000609323"/>
    </source>
</evidence>
<organism evidence="2 3">
    <name type="scientific">Paenibacillus physcomitrellae</name>
    <dbReference type="NCBI Taxonomy" id="1619311"/>
    <lineage>
        <taxon>Bacteria</taxon>
        <taxon>Bacillati</taxon>
        <taxon>Bacillota</taxon>
        <taxon>Bacilli</taxon>
        <taxon>Bacillales</taxon>
        <taxon>Paenibacillaceae</taxon>
        <taxon>Paenibacillus</taxon>
    </lineage>
</organism>
<dbReference type="InterPro" id="IPR029063">
    <property type="entry name" value="SAM-dependent_MTases_sf"/>
</dbReference>
<reference evidence="3" key="1">
    <citation type="journal article" date="2019" name="Int. J. Syst. Evol. Microbiol.">
        <title>The Global Catalogue of Microorganisms (GCM) 10K type strain sequencing project: providing services to taxonomists for standard genome sequencing and annotation.</title>
        <authorList>
            <consortium name="The Broad Institute Genomics Platform"/>
            <consortium name="The Broad Institute Genome Sequencing Center for Infectious Disease"/>
            <person name="Wu L."/>
            <person name="Ma J."/>
        </authorList>
    </citation>
    <scope>NUCLEOTIDE SEQUENCE [LARGE SCALE GENOMIC DNA]</scope>
    <source>
        <strain evidence="3">CGMCC 1.15044</strain>
    </source>
</reference>
<dbReference type="Pfam" id="PF13649">
    <property type="entry name" value="Methyltransf_25"/>
    <property type="match status" value="1"/>
</dbReference>
<sequence>MSKSFRRRAVELEVMDDFSDGGPELREALGQIRQLNRIFGAAGPTLYGVKKLWREAGAPRRLTVLDIGAGSGDVNKALLRWADEEELEVSITLSDITEEACAEARLFYLGEPRVCVQRSDLFDLRPSSADIVTGTQFVHHFPGDELPNVVGHMLKASRIGVVINDLHRHWMPWTAVWLMVRLISANRFVKTDAPLSVAKGFRAGDWRKLQRTPGLEHLQFSWRPLFRYVAVINKQHKPQ</sequence>
<accession>A0ABQ1GB09</accession>
<dbReference type="CDD" id="cd02440">
    <property type="entry name" value="AdoMet_MTases"/>
    <property type="match status" value="1"/>
</dbReference>
<feature type="domain" description="Methyltransferase" evidence="1">
    <location>
        <begin position="64"/>
        <end position="156"/>
    </location>
</feature>
<evidence type="ECO:0000313" key="2">
    <source>
        <dbReference type="EMBL" id="GGA40153.1"/>
    </source>
</evidence>
<dbReference type="EMBL" id="BMHF01000008">
    <property type="protein sequence ID" value="GGA40153.1"/>
    <property type="molecule type" value="Genomic_DNA"/>
</dbReference>
<dbReference type="SUPFAM" id="SSF53335">
    <property type="entry name" value="S-adenosyl-L-methionine-dependent methyltransferases"/>
    <property type="match status" value="1"/>
</dbReference>
<dbReference type="Proteomes" id="UP000609323">
    <property type="component" value="Unassembled WGS sequence"/>
</dbReference>
<name>A0ABQ1GB09_9BACL</name>
<evidence type="ECO:0000259" key="1">
    <source>
        <dbReference type="Pfam" id="PF13649"/>
    </source>
</evidence>
<gene>
    <name evidence="2" type="ORF">GCM10010917_26790</name>
</gene>